<dbReference type="OrthoDB" id="2939935at2"/>
<dbReference type="InterPro" id="IPR025641">
    <property type="entry name" value="DUF4340"/>
</dbReference>
<reference evidence="4" key="1">
    <citation type="submission" date="2016-10" db="EMBL/GenBank/DDBJ databases">
        <authorList>
            <person name="Varghese N."/>
            <person name="Submissions S."/>
        </authorList>
    </citation>
    <scope>NUCLEOTIDE SEQUENCE [LARGE SCALE GENOMIC DNA]</scope>
    <source>
        <strain evidence="4">CGMCC 1.4250</strain>
    </source>
</reference>
<proteinExistence type="predicted"/>
<gene>
    <name evidence="3" type="ORF">SAMN04487943_10231</name>
</gene>
<evidence type="ECO:0000259" key="2">
    <source>
        <dbReference type="Pfam" id="PF14238"/>
    </source>
</evidence>
<evidence type="ECO:0000313" key="4">
    <source>
        <dbReference type="Proteomes" id="UP000198565"/>
    </source>
</evidence>
<keyword evidence="1" id="KW-0812">Transmembrane</keyword>
<accession>A0A1I4ICH1</accession>
<dbReference type="STRING" id="334253.SAMN04487943_10231"/>
<evidence type="ECO:0000313" key="3">
    <source>
        <dbReference type="EMBL" id="SFL52039.1"/>
    </source>
</evidence>
<protein>
    <recommendedName>
        <fullName evidence="2">DUF4340 domain-containing protein</fullName>
    </recommendedName>
</protein>
<keyword evidence="4" id="KW-1185">Reference proteome</keyword>
<evidence type="ECO:0000256" key="1">
    <source>
        <dbReference type="SAM" id="Phobius"/>
    </source>
</evidence>
<feature type="transmembrane region" description="Helical" evidence="1">
    <location>
        <begin position="7"/>
        <end position="25"/>
    </location>
</feature>
<dbReference type="Pfam" id="PF14238">
    <property type="entry name" value="DUF4340"/>
    <property type="match status" value="2"/>
</dbReference>
<dbReference type="AlphaFoldDB" id="A0A1I4ICH1"/>
<keyword evidence="1" id="KW-1133">Transmembrane helix</keyword>
<name>A0A1I4ICH1_9BACI</name>
<dbReference type="RefSeq" id="WP_091481347.1">
    <property type="nucleotide sequence ID" value="NZ_FOTR01000002.1"/>
</dbReference>
<dbReference type="EMBL" id="FOTR01000002">
    <property type="protein sequence ID" value="SFL52039.1"/>
    <property type="molecule type" value="Genomic_DNA"/>
</dbReference>
<feature type="domain" description="DUF4340" evidence="2">
    <location>
        <begin position="68"/>
        <end position="197"/>
    </location>
</feature>
<dbReference type="Proteomes" id="UP000198565">
    <property type="component" value="Unassembled WGS sequence"/>
</dbReference>
<sequence>MKKTRTLIYVLISIVGLSVLLFLLVNANQDTNDTDEDSTQLIERFEQITNIDVLASENTSLTKTEQGWQVVDAENEVDTNKMDSFLLAMEEMTGEAVEVDKKNVNLNFPKVVVSFTDQEGETQKIAVGQMHEQGEQYYVEHQEKETIYLVDRSSVEMIPLQRVALLNNKILTVTSEDVTEMKIDNGKEVIQLSKESPFSEKESLAHISGWYMHKPYQNVYSVAFSNAEEMVVGVDGIEQVETVNGEGDYGFADSDFSIVFSNGEKDEKLVVGDPAADNQYYVKVEGKEEVYTIPTDLLDPYSHQAYDVIDHFVHIVSLEVIDELSIETPEDQVTYTMEHEETAEDVVETTVFREGEELETEVFRDDYKQLAGLTFDEVYNGQQVDEEPEIIISYLITDENNETIENTIEFRAISDTHYAIIKNNSNQIDFTIEKDKLQQAIEWTIQAES</sequence>
<organism evidence="3 4">
    <name type="scientific">Gracilibacillus orientalis</name>
    <dbReference type="NCBI Taxonomy" id="334253"/>
    <lineage>
        <taxon>Bacteria</taxon>
        <taxon>Bacillati</taxon>
        <taxon>Bacillota</taxon>
        <taxon>Bacilli</taxon>
        <taxon>Bacillales</taxon>
        <taxon>Bacillaceae</taxon>
        <taxon>Gracilibacillus</taxon>
    </lineage>
</organism>
<keyword evidence="1" id="KW-0472">Membrane</keyword>
<feature type="domain" description="DUF4340" evidence="2">
    <location>
        <begin position="244"/>
        <end position="384"/>
    </location>
</feature>